<keyword evidence="1" id="KW-1133">Transmembrane helix</keyword>
<feature type="transmembrane region" description="Helical" evidence="1">
    <location>
        <begin position="21"/>
        <end position="42"/>
    </location>
</feature>
<organism evidence="2 3">
    <name type="scientific">Pseudomonas glycinae</name>
    <dbReference type="NCBI Taxonomy" id="1785145"/>
    <lineage>
        <taxon>Bacteria</taxon>
        <taxon>Pseudomonadati</taxon>
        <taxon>Pseudomonadota</taxon>
        <taxon>Gammaproteobacteria</taxon>
        <taxon>Pseudomonadales</taxon>
        <taxon>Pseudomonadaceae</taxon>
        <taxon>Pseudomonas</taxon>
    </lineage>
</organism>
<protein>
    <submittedName>
        <fullName evidence="2">Uncharacterized protein</fullName>
    </submittedName>
</protein>
<proteinExistence type="predicted"/>
<sequence length="76" mass="8478">MDSDQSRLTSMIKMTALYHPIGLLCNVLMTSVLIAALCIAAFKGKIIGALILVAVAMIVRFIIMSLLRFYLARKYR</sequence>
<dbReference type="Proteomes" id="UP000075187">
    <property type="component" value="Chromosome"/>
</dbReference>
<name>A0ABM5ZF85_9PSED</name>
<evidence type="ECO:0000256" key="1">
    <source>
        <dbReference type="SAM" id="Phobius"/>
    </source>
</evidence>
<accession>A0ABM5ZF85</accession>
<gene>
    <name evidence="2" type="ORF">AWU82_02565</name>
</gene>
<evidence type="ECO:0000313" key="2">
    <source>
        <dbReference type="EMBL" id="AMQ82203.1"/>
    </source>
</evidence>
<dbReference type="EMBL" id="CP014205">
    <property type="protein sequence ID" value="AMQ82203.1"/>
    <property type="molecule type" value="Genomic_DNA"/>
</dbReference>
<keyword evidence="3" id="KW-1185">Reference proteome</keyword>
<feature type="transmembrane region" description="Helical" evidence="1">
    <location>
        <begin position="48"/>
        <end position="71"/>
    </location>
</feature>
<reference evidence="2" key="1">
    <citation type="submission" date="2017-12" db="EMBL/GenBank/DDBJ databases">
        <title>Pseudomonas sp. MS586 complete sequence.</title>
        <authorList>
            <person name="Lu S."/>
            <person name="Deng P."/>
        </authorList>
    </citation>
    <scope>NUCLEOTIDE SEQUENCE</scope>
    <source>
        <strain evidence="2">MS586</strain>
    </source>
</reference>
<keyword evidence="1" id="KW-0812">Transmembrane</keyword>
<evidence type="ECO:0000313" key="3">
    <source>
        <dbReference type="Proteomes" id="UP000075187"/>
    </source>
</evidence>
<keyword evidence="1" id="KW-0472">Membrane</keyword>